<keyword evidence="7" id="KW-0472">Membrane</keyword>
<accession>A0A173LPA9</accession>
<protein>
    <submittedName>
        <fullName evidence="8">Chaperone protein DnaK</fullName>
    </submittedName>
</protein>
<comment type="similarity">
    <text evidence="1">Belongs to the heat shock protein 70 family.</text>
</comment>
<dbReference type="InterPro" id="IPR018181">
    <property type="entry name" value="Heat_shock_70_CS"/>
</dbReference>
<dbReference type="EMBL" id="CP015961">
    <property type="protein sequence ID" value="ANI93077.1"/>
    <property type="molecule type" value="Genomic_DNA"/>
</dbReference>
<dbReference type="OrthoDB" id="9766019at2"/>
<dbReference type="SUPFAM" id="SSF53067">
    <property type="entry name" value="Actin-like ATPase domain"/>
    <property type="match status" value="2"/>
</dbReference>
<feature type="region of interest" description="Disordered" evidence="6">
    <location>
        <begin position="381"/>
        <end position="417"/>
    </location>
</feature>
<feature type="region of interest" description="Disordered" evidence="6">
    <location>
        <begin position="452"/>
        <end position="473"/>
    </location>
</feature>
<feature type="transmembrane region" description="Helical" evidence="7">
    <location>
        <begin position="422"/>
        <end position="444"/>
    </location>
</feature>
<dbReference type="Proteomes" id="UP000186104">
    <property type="component" value="Chromosome"/>
</dbReference>
<feature type="region of interest" description="Disordered" evidence="6">
    <location>
        <begin position="495"/>
        <end position="514"/>
    </location>
</feature>
<dbReference type="Gene3D" id="3.30.420.40">
    <property type="match status" value="2"/>
</dbReference>
<evidence type="ECO:0000256" key="1">
    <source>
        <dbReference type="ARBA" id="ARBA00007381"/>
    </source>
</evidence>
<name>A0A173LPA9_9ACTN</name>
<dbReference type="PANTHER" id="PTHR42749:SF1">
    <property type="entry name" value="CELL SHAPE-DETERMINING PROTEIN MREB"/>
    <property type="match status" value="1"/>
</dbReference>
<evidence type="ECO:0000256" key="7">
    <source>
        <dbReference type="SAM" id="Phobius"/>
    </source>
</evidence>
<evidence type="ECO:0000256" key="4">
    <source>
        <dbReference type="ARBA" id="ARBA00023016"/>
    </source>
</evidence>
<organism evidence="8 9">
    <name type="scientific">Dietzia timorensis</name>
    <dbReference type="NCBI Taxonomy" id="499555"/>
    <lineage>
        <taxon>Bacteria</taxon>
        <taxon>Bacillati</taxon>
        <taxon>Actinomycetota</taxon>
        <taxon>Actinomycetes</taxon>
        <taxon>Mycobacteriales</taxon>
        <taxon>Dietziaceae</taxon>
        <taxon>Dietzia</taxon>
    </lineage>
</organism>
<dbReference type="InterPro" id="IPR013126">
    <property type="entry name" value="Hsp_70_fam"/>
</dbReference>
<keyword evidence="4" id="KW-0346">Stress response</keyword>
<dbReference type="RefSeq" id="WP_067472512.1">
    <property type="nucleotide sequence ID" value="NZ_CP015961.1"/>
</dbReference>
<evidence type="ECO:0000313" key="9">
    <source>
        <dbReference type="Proteomes" id="UP000186104"/>
    </source>
</evidence>
<keyword evidence="7" id="KW-1133">Transmembrane helix</keyword>
<evidence type="ECO:0000256" key="6">
    <source>
        <dbReference type="SAM" id="MobiDB-lite"/>
    </source>
</evidence>
<evidence type="ECO:0000256" key="5">
    <source>
        <dbReference type="ARBA" id="ARBA00023186"/>
    </source>
</evidence>
<evidence type="ECO:0000313" key="8">
    <source>
        <dbReference type="EMBL" id="ANI93077.1"/>
    </source>
</evidence>
<dbReference type="Gene3D" id="3.90.640.10">
    <property type="entry name" value="Actin, Chain A, domain 4"/>
    <property type="match status" value="1"/>
</dbReference>
<dbReference type="Pfam" id="PF00012">
    <property type="entry name" value="HSP70"/>
    <property type="match status" value="1"/>
</dbReference>
<dbReference type="PROSITE" id="PS01036">
    <property type="entry name" value="HSP70_3"/>
    <property type="match status" value="1"/>
</dbReference>
<dbReference type="STRING" id="499555.BJL86_2313"/>
<keyword evidence="7" id="KW-0812">Transmembrane</keyword>
<dbReference type="PANTHER" id="PTHR42749">
    <property type="entry name" value="CELL SHAPE-DETERMINING PROTEIN MREB"/>
    <property type="match status" value="1"/>
</dbReference>
<feature type="compositionally biased region" description="Low complexity" evidence="6">
    <location>
        <begin position="455"/>
        <end position="467"/>
    </location>
</feature>
<keyword evidence="2" id="KW-0547">Nucleotide-binding</keyword>
<dbReference type="InterPro" id="IPR043129">
    <property type="entry name" value="ATPase_NBD"/>
</dbReference>
<proteinExistence type="inferred from homology"/>
<evidence type="ECO:0000256" key="3">
    <source>
        <dbReference type="ARBA" id="ARBA00022840"/>
    </source>
</evidence>
<sequence>MPSDIHDAGGRRGWTLGIDFGTSNTAAAHTGAVSESIETVQLSHNRTTMSSSVFVESPQSIEVGDVAFDMAQKNPSGFVMSPKRVVPQGSTFVNGYDIPASAPVAAVLRSVLHRAMTAHDGQPPDQLVLTHPEAWTEREIDVLLSATKNLGLDPSRITTVSEPRAAAQYYTRAKPLEPGSKIGVFDFGGGTLDVAVLQSTPEGTFNVISAHGDNQIGGKNFDAQIRRWVDAQLEEEHPDALGYLRTSASIEQLYSLDDSIRRAKELLSETQTATISVPSGAESIKLQITRGELEAIIAPALQAAYDLTQRTFATAGISSPADLTALYLTGGSSRIPAVHELLSTLGPIATLDDPKTVVAQGALSAAAPILRGLEPGARTAGPGLYGGRIGNQHAGQHYPEKAQPSASPKGTSGAGTGAKKRALPLALAAIASLIVVAIVGTLVVRAVSSNESSGETQETAAPAAQQADNTPVTETEDIIDALPRRLADEIDAESCQATGETTNGGRELRCDFNSGSTLVPKPDEGPGLENQLVVSVDPDDAEARVIAIRNGSTPNISSGDGAPVDELLENSQRTAAARIQGTEGPDDTLDSIDVEYANNSTGALVHVTEFRTLDQARQFLANSALIN</sequence>
<evidence type="ECO:0000256" key="2">
    <source>
        <dbReference type="ARBA" id="ARBA00022741"/>
    </source>
</evidence>
<gene>
    <name evidence="8" type="ORF">BJL86_2313</name>
</gene>
<dbReference type="AlphaFoldDB" id="A0A173LPA9"/>
<dbReference type="PRINTS" id="PR00301">
    <property type="entry name" value="HEATSHOCK70"/>
</dbReference>
<dbReference type="GO" id="GO:0005524">
    <property type="term" value="F:ATP binding"/>
    <property type="evidence" value="ECO:0007669"/>
    <property type="project" value="UniProtKB-KW"/>
</dbReference>
<keyword evidence="9" id="KW-1185">Reference proteome</keyword>
<reference evidence="8 9" key="1">
    <citation type="submission" date="2016-06" db="EMBL/GenBank/DDBJ databases">
        <title>Complete genome sequence of a saline-alkali tolerant type strain Dietzia timorensis ID05-A0528T.</title>
        <authorList>
            <person name="Wu X."/>
        </authorList>
    </citation>
    <scope>NUCLEOTIDE SEQUENCE [LARGE SCALE GENOMIC DNA]</scope>
    <source>
        <strain evidence="8 9">ID05-A0528</strain>
    </source>
</reference>
<keyword evidence="5" id="KW-0143">Chaperone</keyword>
<feature type="compositionally biased region" description="Polar residues" evidence="6">
    <location>
        <begin position="495"/>
        <end position="504"/>
    </location>
</feature>
<keyword evidence="3" id="KW-0067">ATP-binding</keyword>
<dbReference type="GO" id="GO:0140662">
    <property type="term" value="F:ATP-dependent protein folding chaperone"/>
    <property type="evidence" value="ECO:0007669"/>
    <property type="project" value="InterPro"/>
</dbReference>
<dbReference type="KEGG" id="dtm:BJL86_2313"/>